<dbReference type="Proteomes" id="UP001209540">
    <property type="component" value="Unassembled WGS sequence"/>
</dbReference>
<reference evidence="1" key="2">
    <citation type="submission" date="2023-02" db="EMBL/GenBank/DDBJ databases">
        <authorList>
            <consortium name="DOE Joint Genome Institute"/>
            <person name="Mondo S.J."/>
            <person name="Chang Y."/>
            <person name="Wang Y."/>
            <person name="Ahrendt S."/>
            <person name="Andreopoulos W."/>
            <person name="Barry K."/>
            <person name="Beard J."/>
            <person name="Benny G.L."/>
            <person name="Blankenship S."/>
            <person name="Bonito G."/>
            <person name="Cuomo C."/>
            <person name="Desiro A."/>
            <person name="Gervers K.A."/>
            <person name="Hundley H."/>
            <person name="Kuo A."/>
            <person name="LaButti K."/>
            <person name="Lang B.F."/>
            <person name="Lipzen A."/>
            <person name="O'Donnell K."/>
            <person name="Pangilinan J."/>
            <person name="Reynolds N."/>
            <person name="Sandor L."/>
            <person name="Smith M.W."/>
            <person name="Tsang A."/>
            <person name="Grigoriev I.V."/>
            <person name="Stajich J.E."/>
            <person name="Spatafora J.W."/>
        </authorList>
    </citation>
    <scope>NUCLEOTIDE SEQUENCE</scope>
    <source>
        <strain evidence="1">RSA 2281</strain>
    </source>
</reference>
<name>A0AAD5PG12_9FUNG</name>
<accession>A0AAD5PG12</accession>
<evidence type="ECO:0000313" key="2">
    <source>
        <dbReference type="Proteomes" id="UP001209540"/>
    </source>
</evidence>
<reference evidence="1" key="1">
    <citation type="journal article" date="2022" name="IScience">
        <title>Evolution of zygomycete secretomes and the origins of terrestrial fungal ecologies.</title>
        <authorList>
            <person name="Chang Y."/>
            <person name="Wang Y."/>
            <person name="Mondo S."/>
            <person name="Ahrendt S."/>
            <person name="Andreopoulos W."/>
            <person name="Barry K."/>
            <person name="Beard J."/>
            <person name="Benny G.L."/>
            <person name="Blankenship S."/>
            <person name="Bonito G."/>
            <person name="Cuomo C."/>
            <person name="Desiro A."/>
            <person name="Gervers K.A."/>
            <person name="Hundley H."/>
            <person name="Kuo A."/>
            <person name="LaButti K."/>
            <person name="Lang B.F."/>
            <person name="Lipzen A."/>
            <person name="O'Donnell K."/>
            <person name="Pangilinan J."/>
            <person name="Reynolds N."/>
            <person name="Sandor L."/>
            <person name="Smith M.E."/>
            <person name="Tsang A."/>
            <person name="Grigoriev I.V."/>
            <person name="Stajich J.E."/>
            <person name="Spatafora J.W."/>
        </authorList>
    </citation>
    <scope>NUCLEOTIDE SEQUENCE</scope>
    <source>
        <strain evidence="1">RSA 2281</strain>
    </source>
</reference>
<proteinExistence type="predicted"/>
<dbReference type="AlphaFoldDB" id="A0AAD5PG12"/>
<evidence type="ECO:0000313" key="1">
    <source>
        <dbReference type="EMBL" id="KAI9268881.1"/>
    </source>
</evidence>
<gene>
    <name evidence="1" type="ORF">BDA99DRAFT_336270</name>
</gene>
<protein>
    <submittedName>
        <fullName evidence="1">Uncharacterized protein</fullName>
    </submittedName>
</protein>
<keyword evidence="2" id="KW-1185">Reference proteome</keyword>
<sequence length="158" mass="18401">MNLSHYMDQQASINQKMLSAMDYIHWEKASTLSEFWLEYQRAIDTVVKHIKAQPIRRFVPDLLSFIPLVAYLGSSLFSRPPHHSWWNEVKNMIATRQCSKSNSLFLIDTIEVEDSFKLLFNRPLPASNIGRVLYNRRELLVRGPMYKVIDPIPLPVGI</sequence>
<organism evidence="1 2">
    <name type="scientific">Phascolomyces articulosus</name>
    <dbReference type="NCBI Taxonomy" id="60185"/>
    <lineage>
        <taxon>Eukaryota</taxon>
        <taxon>Fungi</taxon>
        <taxon>Fungi incertae sedis</taxon>
        <taxon>Mucoromycota</taxon>
        <taxon>Mucoromycotina</taxon>
        <taxon>Mucoromycetes</taxon>
        <taxon>Mucorales</taxon>
        <taxon>Lichtheimiaceae</taxon>
        <taxon>Phascolomyces</taxon>
    </lineage>
</organism>
<comment type="caution">
    <text evidence="1">The sequence shown here is derived from an EMBL/GenBank/DDBJ whole genome shotgun (WGS) entry which is preliminary data.</text>
</comment>
<dbReference type="EMBL" id="JAIXMP010000008">
    <property type="protein sequence ID" value="KAI9268881.1"/>
    <property type="molecule type" value="Genomic_DNA"/>
</dbReference>